<dbReference type="Gene3D" id="3.40.50.300">
    <property type="entry name" value="P-loop containing nucleotide triphosphate hydrolases"/>
    <property type="match status" value="1"/>
</dbReference>
<accession>A0A931DJ97</accession>
<dbReference type="Proteomes" id="UP000614047">
    <property type="component" value="Unassembled WGS sequence"/>
</dbReference>
<dbReference type="GO" id="GO:0016301">
    <property type="term" value="F:kinase activity"/>
    <property type="evidence" value="ECO:0007669"/>
    <property type="project" value="UniProtKB-KW"/>
</dbReference>
<comment type="caution">
    <text evidence="1">The sequence shown here is derived from an EMBL/GenBank/DDBJ whole genome shotgun (WGS) entry which is preliminary data.</text>
</comment>
<evidence type="ECO:0000313" key="2">
    <source>
        <dbReference type="Proteomes" id="UP000614047"/>
    </source>
</evidence>
<keyword evidence="1" id="KW-0418">Kinase</keyword>
<dbReference type="InterPro" id="IPR027417">
    <property type="entry name" value="P-loop_NTPase"/>
</dbReference>
<protein>
    <submittedName>
        <fullName evidence="1">Kinase</fullName>
    </submittedName>
</protein>
<gene>
    <name evidence="1" type="ORF">IW256_003867</name>
</gene>
<keyword evidence="2" id="KW-1185">Reference proteome</keyword>
<reference evidence="1" key="1">
    <citation type="submission" date="2020-11" db="EMBL/GenBank/DDBJ databases">
        <title>Sequencing the genomes of 1000 actinobacteria strains.</title>
        <authorList>
            <person name="Klenk H.-P."/>
        </authorList>
    </citation>
    <scope>NUCLEOTIDE SEQUENCE</scope>
    <source>
        <strain evidence="1">DSM 43175</strain>
    </source>
</reference>
<dbReference type="RefSeq" id="WP_197012310.1">
    <property type="nucleotide sequence ID" value="NZ_BAABES010000010.1"/>
</dbReference>
<organism evidence="1 2">
    <name type="scientific">Actinomadura viridis</name>
    <dbReference type="NCBI Taxonomy" id="58110"/>
    <lineage>
        <taxon>Bacteria</taxon>
        <taxon>Bacillati</taxon>
        <taxon>Actinomycetota</taxon>
        <taxon>Actinomycetes</taxon>
        <taxon>Streptosporangiales</taxon>
        <taxon>Thermomonosporaceae</taxon>
        <taxon>Actinomadura</taxon>
    </lineage>
</organism>
<dbReference type="EMBL" id="JADOUA010000001">
    <property type="protein sequence ID" value="MBG6089754.1"/>
    <property type="molecule type" value="Genomic_DNA"/>
</dbReference>
<sequence>MDEAAGELVVLSGPPGTGKTTVARIMADEVFPSVHLHTDDFWGYIRRGAILPYLPEARRQNEVVIGVLAEAACGYAGGGFHVVVDGVVGPWFVDRFTEAAGGRGLELHYVVLRADEATTLERGMARGEGELTDPEALRGMYAQFADLGRLEAHVLETGALDVAETVAAVREGVAAGRFRLGG</sequence>
<dbReference type="SUPFAM" id="SSF52540">
    <property type="entry name" value="P-loop containing nucleoside triphosphate hydrolases"/>
    <property type="match status" value="1"/>
</dbReference>
<keyword evidence="1" id="KW-0808">Transferase</keyword>
<dbReference type="Pfam" id="PF13238">
    <property type="entry name" value="AAA_18"/>
    <property type="match status" value="1"/>
</dbReference>
<dbReference type="AlphaFoldDB" id="A0A931DJ97"/>
<evidence type="ECO:0000313" key="1">
    <source>
        <dbReference type="EMBL" id="MBG6089754.1"/>
    </source>
</evidence>
<name>A0A931DJ97_9ACTN</name>
<proteinExistence type="predicted"/>